<feature type="transmembrane region" description="Helical" evidence="1">
    <location>
        <begin position="92"/>
        <end position="110"/>
    </location>
</feature>
<dbReference type="Gene3D" id="2.170.130.20">
    <property type="entry name" value="LCCL-like domain"/>
    <property type="match status" value="1"/>
</dbReference>
<keyword evidence="1" id="KW-1133">Transmembrane helix</keyword>
<dbReference type="InterPro" id="IPR004043">
    <property type="entry name" value="LCCL"/>
</dbReference>
<dbReference type="PANTHER" id="PTHR31331:SF8">
    <property type="entry name" value="LCCL DOMAIN PROTEIN (AFU_ORTHOLOGUE AFUA_5G02970)"/>
    <property type="match status" value="1"/>
</dbReference>
<dbReference type="InterPro" id="IPR051957">
    <property type="entry name" value="CRISP-LCCL_domain"/>
</dbReference>
<sequence length="606" mass="66367">MVPNGQAEPYQDDGRRSAADEEAQLLEQFDYEDDDGDIPKQPRLTQRRWRLARWLSGPDPPRIQAIKPLLPSIQRSPIALLDRRAPTPRRKLILLAAFLLLWAAAFYLPLRAGTVALTDRRTGAPVVNLDCVDALWSRKNQCGLDGIDCRPFSNASLAFRCPASCASVKVLNPRPVGPEEVNYRPLVVGGQGFYRGDSFICGAAIHAGLVGDGAGGCGRLERVGQRHAFASSTSNGIESIAFDSYFPLAFTVSADPSIRCSPDLRIPLLYISLLFTAIFSAFTTSPPLQFFVVFAAIFAHVSLVSDPPDASFHNTSVLPDHVSRFVERFLPAAFCAVVIYRTCVVKALRGLEAQLEKTALWLGGFWFGALSNYTFDWIPIQRLTAHDLEQQPGAKVALAAILLVLCFIVAQQIYGLRLEGRLLRYLALYGLFLGGIAVCLVVPGLNFRLHHYVLALLLLPGTSMQTRSSLLYQGILLGLFVNGIARWGFDSILQTPAALRGDGSLDSLIPSVEPPLISSTANGSSTISFSLGEAAGVNGVSVLVNDVERYRQFFVAEAARNFTWVRPAGLALPEYFRFAYMKDGMALDYTKAGTWFANGSWNMIEP</sequence>
<dbReference type="SUPFAM" id="SSF69848">
    <property type="entry name" value="LCCL domain"/>
    <property type="match status" value="1"/>
</dbReference>
<dbReference type="InterPro" id="IPR036609">
    <property type="entry name" value="LCCL_sf"/>
</dbReference>
<comment type="caution">
    <text evidence="3">The sequence shown here is derived from an EMBL/GenBank/DDBJ whole genome shotgun (WGS) entry which is preliminary data.</text>
</comment>
<dbReference type="SMART" id="SM00603">
    <property type="entry name" value="LCCL"/>
    <property type="match status" value="1"/>
</dbReference>
<evidence type="ECO:0000313" key="3">
    <source>
        <dbReference type="EMBL" id="POR30947.1"/>
    </source>
</evidence>
<feature type="transmembrane region" description="Helical" evidence="1">
    <location>
        <begin position="392"/>
        <end position="414"/>
    </location>
</feature>
<evidence type="ECO:0000259" key="2">
    <source>
        <dbReference type="PROSITE" id="PS50820"/>
    </source>
</evidence>
<organism evidence="3 4">
    <name type="scientific">Tolypocladium paradoxum</name>
    <dbReference type="NCBI Taxonomy" id="94208"/>
    <lineage>
        <taxon>Eukaryota</taxon>
        <taxon>Fungi</taxon>
        <taxon>Dikarya</taxon>
        <taxon>Ascomycota</taxon>
        <taxon>Pezizomycotina</taxon>
        <taxon>Sordariomycetes</taxon>
        <taxon>Hypocreomycetidae</taxon>
        <taxon>Hypocreales</taxon>
        <taxon>Ophiocordycipitaceae</taxon>
        <taxon>Tolypocladium</taxon>
    </lineage>
</organism>
<name>A0A2S4KL59_9HYPO</name>
<reference evidence="3 4" key="1">
    <citation type="submission" date="2018-01" db="EMBL/GenBank/DDBJ databases">
        <title>Harnessing the power of phylogenomics to disentangle the directionality and signatures of interkingdom host jumping in the parasitic fungal genus Tolypocladium.</title>
        <authorList>
            <person name="Quandt C.A."/>
            <person name="Patterson W."/>
            <person name="Spatafora J.W."/>
        </authorList>
    </citation>
    <scope>NUCLEOTIDE SEQUENCE [LARGE SCALE GENOMIC DNA]</scope>
    <source>
        <strain evidence="3 4">NRBC 100945</strain>
    </source>
</reference>
<keyword evidence="4" id="KW-1185">Reference proteome</keyword>
<evidence type="ECO:0000256" key="1">
    <source>
        <dbReference type="SAM" id="Phobius"/>
    </source>
</evidence>
<feature type="transmembrane region" description="Helical" evidence="1">
    <location>
        <begin position="290"/>
        <end position="308"/>
    </location>
</feature>
<proteinExistence type="predicted"/>
<dbReference type="AlphaFoldDB" id="A0A2S4KL59"/>
<dbReference type="OrthoDB" id="441660at2759"/>
<accession>A0A2S4KL59</accession>
<keyword evidence="1" id="KW-0472">Membrane</keyword>
<protein>
    <recommendedName>
        <fullName evidence="2">LCCL domain-containing protein</fullName>
    </recommendedName>
</protein>
<dbReference type="Pfam" id="PF03815">
    <property type="entry name" value="LCCL"/>
    <property type="match status" value="1"/>
</dbReference>
<feature type="transmembrane region" description="Helical" evidence="1">
    <location>
        <begin position="264"/>
        <end position="283"/>
    </location>
</feature>
<dbReference type="EMBL" id="PKSG01001121">
    <property type="protein sequence ID" value="POR30947.1"/>
    <property type="molecule type" value="Genomic_DNA"/>
</dbReference>
<feature type="transmembrane region" description="Helical" evidence="1">
    <location>
        <begin position="360"/>
        <end position="380"/>
    </location>
</feature>
<feature type="transmembrane region" description="Helical" evidence="1">
    <location>
        <begin position="426"/>
        <end position="449"/>
    </location>
</feature>
<feature type="domain" description="LCCL" evidence="2">
    <location>
        <begin position="136"/>
        <end position="241"/>
    </location>
</feature>
<gene>
    <name evidence="3" type="ORF">TPAR_08836</name>
</gene>
<dbReference type="PANTHER" id="PTHR31331">
    <property type="entry name" value="LCCL DOMAIN PROTEIN (AFU_ORTHOLOGUE AFUA_5G08630)"/>
    <property type="match status" value="1"/>
</dbReference>
<evidence type="ECO:0000313" key="4">
    <source>
        <dbReference type="Proteomes" id="UP000237481"/>
    </source>
</evidence>
<dbReference type="Proteomes" id="UP000237481">
    <property type="component" value="Unassembled WGS sequence"/>
</dbReference>
<keyword evidence="1" id="KW-0812">Transmembrane</keyword>
<dbReference type="PROSITE" id="PS50820">
    <property type="entry name" value="LCCL"/>
    <property type="match status" value="1"/>
</dbReference>